<dbReference type="AlphaFoldDB" id="A0A0D2FU36"/>
<keyword evidence="2" id="KW-1185">Reference proteome</keyword>
<protein>
    <submittedName>
        <fullName evidence="1">Uncharacterized protein</fullName>
    </submittedName>
</protein>
<proteinExistence type="predicted"/>
<dbReference type="Proteomes" id="UP000054266">
    <property type="component" value="Unassembled WGS sequence"/>
</dbReference>
<evidence type="ECO:0000313" key="1">
    <source>
        <dbReference type="EMBL" id="KIW70015.1"/>
    </source>
</evidence>
<dbReference type="HOGENOM" id="CLU_2196621_0_0_1"/>
<name>A0A0D2FU36_9EURO</name>
<accession>A0A0D2FU36</accession>
<dbReference type="EMBL" id="KN846957">
    <property type="protein sequence ID" value="KIW70015.1"/>
    <property type="molecule type" value="Genomic_DNA"/>
</dbReference>
<sequence length="108" mass="12059">MSLQPGECSFSEDRLRAVWSDPENGRRRGAYELQSLINHDSEHGLPNAAQAKKLCLKLYEDTADPQLHVTRLDKSYSDTYWLGNLGKAVAVEQQACPPFISRSDHGTA</sequence>
<gene>
    <name evidence="1" type="ORF">PV04_02326</name>
</gene>
<organism evidence="1 2">
    <name type="scientific">Phialophora macrospora</name>
    <dbReference type="NCBI Taxonomy" id="1851006"/>
    <lineage>
        <taxon>Eukaryota</taxon>
        <taxon>Fungi</taxon>
        <taxon>Dikarya</taxon>
        <taxon>Ascomycota</taxon>
        <taxon>Pezizomycotina</taxon>
        <taxon>Eurotiomycetes</taxon>
        <taxon>Chaetothyriomycetidae</taxon>
        <taxon>Chaetothyriales</taxon>
        <taxon>Herpotrichiellaceae</taxon>
        <taxon>Phialophora</taxon>
    </lineage>
</organism>
<reference evidence="1 2" key="1">
    <citation type="submission" date="2015-01" db="EMBL/GenBank/DDBJ databases">
        <title>The Genome Sequence of Capronia semiimmersa CBS27337.</title>
        <authorList>
            <consortium name="The Broad Institute Genomics Platform"/>
            <person name="Cuomo C."/>
            <person name="de Hoog S."/>
            <person name="Gorbushina A."/>
            <person name="Stielow B."/>
            <person name="Teixiera M."/>
            <person name="Abouelleil A."/>
            <person name="Chapman S.B."/>
            <person name="Priest M."/>
            <person name="Young S.K."/>
            <person name="Wortman J."/>
            <person name="Nusbaum C."/>
            <person name="Birren B."/>
        </authorList>
    </citation>
    <scope>NUCLEOTIDE SEQUENCE [LARGE SCALE GENOMIC DNA]</scope>
    <source>
        <strain evidence="1 2">CBS 27337</strain>
    </source>
</reference>
<evidence type="ECO:0000313" key="2">
    <source>
        <dbReference type="Proteomes" id="UP000054266"/>
    </source>
</evidence>